<evidence type="ECO:0000259" key="7">
    <source>
        <dbReference type="PROSITE" id="PS50847"/>
    </source>
</evidence>
<keyword evidence="3" id="KW-0732">Signal</keyword>
<keyword evidence="6" id="KW-0812">Transmembrane</keyword>
<feature type="compositionally biased region" description="Pro residues" evidence="5">
    <location>
        <begin position="85"/>
        <end position="99"/>
    </location>
</feature>
<evidence type="ECO:0000256" key="2">
    <source>
        <dbReference type="ARBA" id="ARBA00022525"/>
    </source>
</evidence>
<feature type="region of interest" description="Disordered" evidence="5">
    <location>
        <begin position="38"/>
        <end position="210"/>
    </location>
</feature>
<keyword evidence="4" id="KW-0572">Peptidoglycan-anchor</keyword>
<evidence type="ECO:0000256" key="1">
    <source>
        <dbReference type="ARBA" id="ARBA00022512"/>
    </source>
</evidence>
<dbReference type="Pfam" id="PF00746">
    <property type="entry name" value="Gram_pos_anchor"/>
    <property type="match status" value="1"/>
</dbReference>
<proteinExistence type="predicted"/>
<feature type="compositionally biased region" description="Low complexity" evidence="5">
    <location>
        <begin position="108"/>
        <end position="117"/>
    </location>
</feature>
<dbReference type="Proteomes" id="UP000194737">
    <property type="component" value="Unassembled WGS sequence"/>
</dbReference>
<organism evidence="8 9">
    <name type="scientific">Enterococcus faecium</name>
    <name type="common">Streptococcus faecium</name>
    <dbReference type="NCBI Taxonomy" id="1352"/>
    <lineage>
        <taxon>Bacteria</taxon>
        <taxon>Bacillati</taxon>
        <taxon>Bacillota</taxon>
        <taxon>Bacilli</taxon>
        <taxon>Lactobacillales</taxon>
        <taxon>Enterococcaceae</taxon>
        <taxon>Enterococcus</taxon>
    </lineage>
</organism>
<evidence type="ECO:0000256" key="6">
    <source>
        <dbReference type="SAM" id="Phobius"/>
    </source>
</evidence>
<keyword evidence="2" id="KW-0964">Secreted</keyword>
<gene>
    <name evidence="8" type="ORF">A5804_002904</name>
</gene>
<protein>
    <recommendedName>
        <fullName evidence="7">Gram-positive cocci surface proteins LPxTG domain-containing protein</fullName>
    </recommendedName>
</protein>
<evidence type="ECO:0000256" key="3">
    <source>
        <dbReference type="ARBA" id="ARBA00022729"/>
    </source>
</evidence>
<feature type="transmembrane region" description="Helical" evidence="6">
    <location>
        <begin position="293"/>
        <end position="312"/>
    </location>
</feature>
<dbReference type="InterPro" id="IPR019931">
    <property type="entry name" value="LPXTG_anchor"/>
</dbReference>
<name>A0AB73NH76_ENTFC</name>
<comment type="caution">
    <text evidence="8">The sequence shown here is derived from an EMBL/GenBank/DDBJ whole genome shotgun (WGS) entry which is preliminary data.</text>
</comment>
<feature type="domain" description="Gram-positive cocci surface proteins LPxTG" evidence="7">
    <location>
        <begin position="284"/>
        <end position="322"/>
    </location>
</feature>
<keyword evidence="6" id="KW-0472">Membrane</keyword>
<keyword evidence="6" id="KW-1133">Transmembrane helix</keyword>
<sequence>MNKKLIVALGIGLFGVQLGSQVSQADIVAPFLVSTREAEVPDLPTDPELPDETPDVPTPPTTDDSTSDSENSGGGTETPEVPVEPELPNPDVPSEPETPPTDSDTEGDTGTTTPPDTGDSDTEGDTGTTTPPDTGDSGQGGGDTGTPTPPETGDSGQGGGNTGTTPPVSDNNENKPVKPTPPSQNVVVKPDGTIGGVTHSGAGTNGNGSQNVPIVSNDIDELTHIPTPSTPVETDTGEKIVSVVDGVAYKQKNDGTLTPISGEVKQLSSGNIAVKGSDGQMKVLPKTGEKETVLGTVLGMVMVALSGIGVWFKKRKRMNEENR</sequence>
<dbReference type="PROSITE" id="PS50847">
    <property type="entry name" value="GRAM_POS_ANCHORING"/>
    <property type="match status" value="1"/>
</dbReference>
<dbReference type="AlphaFoldDB" id="A0AB73NH76"/>
<keyword evidence="1" id="KW-0134">Cell wall</keyword>
<reference evidence="8 9" key="1">
    <citation type="submission" date="2017-05" db="EMBL/GenBank/DDBJ databases">
        <title>The Genome Sequence of Enterococcus faecium 6F2_DIV0138.</title>
        <authorList>
            <consortium name="The Broad Institute Genomics Platform"/>
            <consortium name="The Broad Institute Genomic Center for Infectious Diseases"/>
            <person name="Earl A."/>
            <person name="Manson A."/>
            <person name="Schwartman J."/>
            <person name="Gilmore M."/>
            <person name="Abouelleil A."/>
            <person name="Cao P."/>
            <person name="Chapman S."/>
            <person name="Cusick C."/>
            <person name="Shea T."/>
            <person name="Young S."/>
            <person name="Neafsey D."/>
            <person name="Nusbaum C."/>
            <person name="Birren B."/>
        </authorList>
    </citation>
    <scope>NUCLEOTIDE SEQUENCE [LARGE SCALE GENOMIC DNA]</scope>
    <source>
        <strain evidence="8 9">6F2_DIV0138</strain>
    </source>
</reference>
<evidence type="ECO:0000256" key="4">
    <source>
        <dbReference type="ARBA" id="ARBA00023088"/>
    </source>
</evidence>
<dbReference type="RefSeq" id="WP_179189846.1">
    <property type="nucleotide sequence ID" value="NZ_NGLB01000005.1"/>
</dbReference>
<evidence type="ECO:0000313" key="9">
    <source>
        <dbReference type="Proteomes" id="UP000194737"/>
    </source>
</evidence>
<evidence type="ECO:0000313" key="8">
    <source>
        <dbReference type="EMBL" id="OTN93534.1"/>
    </source>
</evidence>
<feature type="compositionally biased region" description="Low complexity" evidence="5">
    <location>
        <begin position="125"/>
        <end position="136"/>
    </location>
</feature>
<evidence type="ECO:0000256" key="5">
    <source>
        <dbReference type="SAM" id="MobiDB-lite"/>
    </source>
</evidence>
<accession>A0AB73NH76</accession>
<dbReference type="NCBIfam" id="TIGR01167">
    <property type="entry name" value="LPXTG_anchor"/>
    <property type="match status" value="1"/>
</dbReference>
<dbReference type="EMBL" id="NGLB01000005">
    <property type="protein sequence ID" value="OTN93534.1"/>
    <property type="molecule type" value="Genomic_DNA"/>
</dbReference>